<feature type="domain" description="HTH lysR-type" evidence="5">
    <location>
        <begin position="2"/>
        <end position="59"/>
    </location>
</feature>
<dbReference type="AlphaFoldDB" id="A0A6A7YJD0"/>
<keyword evidence="3" id="KW-0238">DNA-binding</keyword>
<keyword evidence="2" id="KW-0805">Transcription regulation</keyword>
<dbReference type="RefSeq" id="WP_153330155.1">
    <property type="nucleotide sequence ID" value="NZ_WIWI01000061.1"/>
</dbReference>
<dbReference type="Gene3D" id="1.10.10.10">
    <property type="entry name" value="Winged helix-like DNA-binding domain superfamily/Winged helix DNA-binding domain"/>
    <property type="match status" value="1"/>
</dbReference>
<evidence type="ECO:0000256" key="2">
    <source>
        <dbReference type="ARBA" id="ARBA00023015"/>
    </source>
</evidence>
<dbReference type="InterPro" id="IPR036390">
    <property type="entry name" value="WH_DNA-bd_sf"/>
</dbReference>
<dbReference type="Pfam" id="PF03466">
    <property type="entry name" value="LysR_substrate"/>
    <property type="match status" value="1"/>
</dbReference>
<evidence type="ECO:0000256" key="3">
    <source>
        <dbReference type="ARBA" id="ARBA00023125"/>
    </source>
</evidence>
<sequence length="300" mass="33745">MVTFKQLEALYWIAQLGSFEAAATKLNMSQSAISKRIVELEETFSVAMFDRTRRTARLTTKGSLLLEHATDLLYRRDHMLGEVSDKTILVGRYRIGVTELTAMTWLPSLVEAVSEVYPRLQLEPVVEVGAELFRKFEQDHLDLVVVPDIFSDARSITVALQTVGFAWMCSPRLLDTERTWSVLELSQQKLLAQGTSSGTGLFYQKWFSDQSVYFANTVTASNLLAQVGLTMCGLGISYLPKRCLQHLLERGDLSEIRCEPPLPNINYVALYRPGRWIGVSQDIGVIAQRLCDFSRLLIAG</sequence>
<proteinExistence type="inferred from homology"/>
<evidence type="ECO:0000313" key="7">
    <source>
        <dbReference type="EMBL" id="MQT91438.1"/>
    </source>
</evidence>
<evidence type="ECO:0000256" key="4">
    <source>
        <dbReference type="ARBA" id="ARBA00023163"/>
    </source>
</evidence>
<protein>
    <submittedName>
        <fullName evidence="7">LysR family transcriptional regulator</fullName>
    </submittedName>
</protein>
<evidence type="ECO:0000256" key="1">
    <source>
        <dbReference type="ARBA" id="ARBA00009437"/>
    </source>
</evidence>
<dbReference type="SUPFAM" id="SSF46785">
    <property type="entry name" value="Winged helix' DNA-binding domain"/>
    <property type="match status" value="1"/>
</dbReference>
<accession>A0A6A7YJD0</accession>
<comment type="similarity">
    <text evidence="1">Belongs to the LysR transcriptional regulatory family.</text>
</comment>
<dbReference type="EMBL" id="WIWJ01000002">
    <property type="protein sequence ID" value="MQT45378.1"/>
    <property type="molecule type" value="Genomic_DNA"/>
</dbReference>
<evidence type="ECO:0000313" key="9">
    <source>
        <dbReference type="Proteomes" id="UP000489190"/>
    </source>
</evidence>
<organism evidence="7 9">
    <name type="scientific">Pseudomonas helleri</name>
    <dbReference type="NCBI Taxonomy" id="1608996"/>
    <lineage>
        <taxon>Bacteria</taxon>
        <taxon>Pseudomonadati</taxon>
        <taxon>Pseudomonadota</taxon>
        <taxon>Gammaproteobacteria</taxon>
        <taxon>Pseudomonadales</taxon>
        <taxon>Pseudomonadaceae</taxon>
        <taxon>Pseudomonas</taxon>
    </lineage>
</organism>
<keyword evidence="4" id="KW-0804">Transcription</keyword>
<name>A0A6A7YJD0_9PSED</name>
<dbReference type="Proteomes" id="UP000441404">
    <property type="component" value="Unassembled WGS sequence"/>
</dbReference>
<gene>
    <name evidence="7" type="ORF">GHO39_20190</name>
    <name evidence="6" type="ORF">GHO40_01310</name>
</gene>
<dbReference type="GO" id="GO:0000976">
    <property type="term" value="F:transcription cis-regulatory region binding"/>
    <property type="evidence" value="ECO:0007669"/>
    <property type="project" value="TreeGrafter"/>
</dbReference>
<dbReference type="Gene3D" id="3.40.190.10">
    <property type="entry name" value="Periplasmic binding protein-like II"/>
    <property type="match status" value="2"/>
</dbReference>
<dbReference type="CDD" id="cd05466">
    <property type="entry name" value="PBP2_LTTR_substrate"/>
    <property type="match status" value="1"/>
</dbReference>
<reference evidence="8 9" key="1">
    <citation type="submission" date="2019-10" db="EMBL/GenBank/DDBJ databases">
        <title>Evaluation of single-gene subtyping targets for Pseudomonas.</title>
        <authorList>
            <person name="Reichler S.J."/>
            <person name="Orsi R.H."/>
            <person name="Wiedmann M."/>
            <person name="Martin N.H."/>
            <person name="Murphy S.I."/>
        </authorList>
    </citation>
    <scope>NUCLEOTIDE SEQUENCE [LARGE SCALE GENOMIC DNA]</scope>
    <source>
        <strain evidence="7 9">FSL R10-3254</strain>
        <strain evidence="6 8">FSL R10-3257</strain>
    </source>
</reference>
<dbReference type="SUPFAM" id="SSF53850">
    <property type="entry name" value="Periplasmic binding protein-like II"/>
    <property type="match status" value="1"/>
</dbReference>
<dbReference type="EMBL" id="WIWI01000061">
    <property type="protein sequence ID" value="MQT91438.1"/>
    <property type="molecule type" value="Genomic_DNA"/>
</dbReference>
<dbReference type="Proteomes" id="UP000489190">
    <property type="component" value="Unassembled WGS sequence"/>
</dbReference>
<dbReference type="InterPro" id="IPR036388">
    <property type="entry name" value="WH-like_DNA-bd_sf"/>
</dbReference>
<evidence type="ECO:0000313" key="8">
    <source>
        <dbReference type="Proteomes" id="UP000441404"/>
    </source>
</evidence>
<dbReference type="PANTHER" id="PTHR30126">
    <property type="entry name" value="HTH-TYPE TRANSCRIPTIONAL REGULATOR"/>
    <property type="match status" value="1"/>
</dbReference>
<dbReference type="PROSITE" id="PS50931">
    <property type="entry name" value="HTH_LYSR"/>
    <property type="match status" value="1"/>
</dbReference>
<dbReference type="PRINTS" id="PR00039">
    <property type="entry name" value="HTHLYSR"/>
</dbReference>
<evidence type="ECO:0000313" key="6">
    <source>
        <dbReference type="EMBL" id="MQT45378.1"/>
    </source>
</evidence>
<evidence type="ECO:0000259" key="5">
    <source>
        <dbReference type="PROSITE" id="PS50931"/>
    </source>
</evidence>
<comment type="caution">
    <text evidence="7">The sequence shown here is derived from an EMBL/GenBank/DDBJ whole genome shotgun (WGS) entry which is preliminary data.</text>
</comment>
<dbReference type="PANTHER" id="PTHR30126:SF77">
    <property type="entry name" value="TRANSCRIPTIONAL REGULATORY PROTEIN"/>
    <property type="match status" value="1"/>
</dbReference>
<dbReference type="GO" id="GO:0003700">
    <property type="term" value="F:DNA-binding transcription factor activity"/>
    <property type="evidence" value="ECO:0007669"/>
    <property type="project" value="InterPro"/>
</dbReference>
<dbReference type="InterPro" id="IPR000847">
    <property type="entry name" value="LysR_HTH_N"/>
</dbReference>
<dbReference type="Pfam" id="PF00126">
    <property type="entry name" value="HTH_1"/>
    <property type="match status" value="1"/>
</dbReference>
<dbReference type="InterPro" id="IPR005119">
    <property type="entry name" value="LysR_subst-bd"/>
</dbReference>